<sequence>MHMMPVSQGHPILHKLRDGVMSAMNVDVRGAHSRLVKWSDAIRDDFVNSNAIALGRKAPGDSNLEMIIKVQSQCITSLCDKVNGLTNRLMTLEATIASMDASAMNCLKDLVAVLKTSDENTILEKVTHKVWTLAEYQYNKNRLFNEEGLVEGLARVIKKYENDKTFLMARVTAIGALRDMTYGSSIEQRTSVYNILGLMAAVVRAMGRVGEEDHETE</sequence>
<evidence type="ECO:0000313" key="2">
    <source>
        <dbReference type="Proteomes" id="UP001165082"/>
    </source>
</evidence>
<proteinExistence type="predicted"/>
<protein>
    <submittedName>
        <fullName evidence="1">Uncharacterized protein</fullName>
    </submittedName>
</protein>
<name>A0A9W7AI19_9STRA</name>
<dbReference type="Proteomes" id="UP001165082">
    <property type="component" value="Unassembled WGS sequence"/>
</dbReference>
<dbReference type="AlphaFoldDB" id="A0A9W7AI19"/>
<dbReference type="EMBL" id="BRXZ01002697">
    <property type="protein sequence ID" value="GMH68140.1"/>
    <property type="molecule type" value="Genomic_DNA"/>
</dbReference>
<dbReference type="OrthoDB" id="10251804at2759"/>
<reference evidence="1" key="1">
    <citation type="submission" date="2022-07" db="EMBL/GenBank/DDBJ databases">
        <title>Genome analysis of Parmales, a sister group of diatoms, reveals the evolutionary specialization of diatoms from phago-mixotrophs to photoautotrophs.</title>
        <authorList>
            <person name="Ban H."/>
            <person name="Sato S."/>
            <person name="Yoshikawa S."/>
            <person name="Kazumasa Y."/>
            <person name="Nakamura Y."/>
            <person name="Ichinomiya M."/>
            <person name="Saitoh K."/>
            <person name="Sato N."/>
            <person name="Blanc-Mathieu R."/>
            <person name="Endo H."/>
            <person name="Kuwata A."/>
            <person name="Ogata H."/>
        </authorList>
    </citation>
    <scope>NUCLEOTIDE SEQUENCE</scope>
</reference>
<gene>
    <name evidence="1" type="ORF">TrRE_jg1318</name>
</gene>
<evidence type="ECO:0000313" key="1">
    <source>
        <dbReference type="EMBL" id="GMH68140.1"/>
    </source>
</evidence>
<keyword evidence="2" id="KW-1185">Reference proteome</keyword>
<accession>A0A9W7AI19</accession>
<organism evidence="1 2">
    <name type="scientific">Triparma retinervis</name>
    <dbReference type="NCBI Taxonomy" id="2557542"/>
    <lineage>
        <taxon>Eukaryota</taxon>
        <taxon>Sar</taxon>
        <taxon>Stramenopiles</taxon>
        <taxon>Ochrophyta</taxon>
        <taxon>Bolidophyceae</taxon>
        <taxon>Parmales</taxon>
        <taxon>Triparmaceae</taxon>
        <taxon>Triparma</taxon>
    </lineage>
</organism>
<comment type="caution">
    <text evidence="1">The sequence shown here is derived from an EMBL/GenBank/DDBJ whole genome shotgun (WGS) entry which is preliminary data.</text>
</comment>
<feature type="non-terminal residue" evidence="1">
    <location>
        <position position="1"/>
    </location>
</feature>